<feature type="domain" description="AraC effector-binding" evidence="2">
    <location>
        <begin position="185"/>
        <end position="340"/>
    </location>
</feature>
<dbReference type="AlphaFoldDB" id="A0AAC9LLR5"/>
<gene>
    <name evidence="3" type="ORF">BWR22_04850</name>
</gene>
<reference evidence="3 4" key="1">
    <citation type="submission" date="2017-01" db="EMBL/GenBank/DDBJ databases">
        <title>Complete genome of Lacinutrix venerupis DOK2-8 isolated from seawater in Dokdo.</title>
        <authorList>
            <person name="Chi W.-J."/>
            <person name="Kim J.H."/>
        </authorList>
    </citation>
    <scope>NUCLEOTIDE SEQUENCE [LARGE SCALE GENOMIC DNA]</scope>
    <source>
        <strain evidence="3 4">DOK2-8</strain>
    </source>
</reference>
<keyword evidence="1" id="KW-1133">Transmembrane helix</keyword>
<evidence type="ECO:0000313" key="3">
    <source>
        <dbReference type="EMBL" id="APX99666.1"/>
    </source>
</evidence>
<dbReference type="EMBL" id="CP019352">
    <property type="protein sequence ID" value="APX99666.1"/>
    <property type="molecule type" value="Genomic_DNA"/>
</dbReference>
<dbReference type="InterPro" id="IPR011256">
    <property type="entry name" value="Reg_factor_effector_dom_sf"/>
</dbReference>
<dbReference type="KEGG" id="lvn:BWR22_04850"/>
<evidence type="ECO:0000313" key="4">
    <source>
        <dbReference type="Proteomes" id="UP000187506"/>
    </source>
</evidence>
<dbReference type="Gene3D" id="3.20.80.10">
    <property type="entry name" value="Regulatory factor, effector binding domain"/>
    <property type="match status" value="1"/>
</dbReference>
<keyword evidence="4" id="KW-1185">Reference proteome</keyword>
<dbReference type="Gene3D" id="3.30.530.20">
    <property type="match status" value="1"/>
</dbReference>
<accession>A0AAC9LLR5</accession>
<dbReference type="InterPro" id="IPR023393">
    <property type="entry name" value="START-like_dom_sf"/>
</dbReference>
<dbReference type="CDD" id="cd07818">
    <property type="entry name" value="SRPBCC_1"/>
    <property type="match status" value="1"/>
</dbReference>
<dbReference type="Proteomes" id="UP000187506">
    <property type="component" value="Chromosome"/>
</dbReference>
<dbReference type="Pfam" id="PF06445">
    <property type="entry name" value="GyrI-like"/>
    <property type="match status" value="1"/>
</dbReference>
<dbReference type="InterPro" id="IPR010499">
    <property type="entry name" value="AraC_E-bd"/>
</dbReference>
<dbReference type="RefSeq" id="WP_076732295.1">
    <property type="nucleotide sequence ID" value="NZ_CP019352.1"/>
</dbReference>
<evidence type="ECO:0000256" key="1">
    <source>
        <dbReference type="SAM" id="Phobius"/>
    </source>
</evidence>
<name>A0AAC9LLR5_9FLAO</name>
<dbReference type="InterPro" id="IPR029442">
    <property type="entry name" value="GyrI-like"/>
</dbReference>
<dbReference type="InterPro" id="IPR019587">
    <property type="entry name" value="Polyketide_cyclase/dehydratase"/>
</dbReference>
<dbReference type="SUPFAM" id="SSF55136">
    <property type="entry name" value="Probable bacterial effector-binding domain"/>
    <property type="match status" value="1"/>
</dbReference>
<organism evidence="3 4">
    <name type="scientific">Lacinutrix venerupis</name>
    <dbReference type="NCBI Taxonomy" id="1486034"/>
    <lineage>
        <taxon>Bacteria</taxon>
        <taxon>Pseudomonadati</taxon>
        <taxon>Bacteroidota</taxon>
        <taxon>Flavobacteriia</taxon>
        <taxon>Flavobacteriales</taxon>
        <taxon>Flavobacteriaceae</taxon>
        <taxon>Lacinutrix</taxon>
    </lineage>
</organism>
<dbReference type="SUPFAM" id="SSF55961">
    <property type="entry name" value="Bet v1-like"/>
    <property type="match status" value="1"/>
</dbReference>
<evidence type="ECO:0000259" key="2">
    <source>
        <dbReference type="SMART" id="SM00871"/>
    </source>
</evidence>
<keyword evidence="1" id="KW-0812">Transmembrane</keyword>
<feature type="transmembrane region" description="Helical" evidence="1">
    <location>
        <begin position="7"/>
        <end position="24"/>
    </location>
</feature>
<proteinExistence type="predicted"/>
<dbReference type="Pfam" id="PF10604">
    <property type="entry name" value="Polyketide_cyc2"/>
    <property type="match status" value="1"/>
</dbReference>
<protein>
    <submittedName>
        <fullName evidence="3">Transcription activator effector-binding protein</fullName>
    </submittedName>
</protein>
<dbReference type="SMART" id="SM00871">
    <property type="entry name" value="AraC_E_bind"/>
    <property type="match status" value="1"/>
</dbReference>
<sequence>MKAIKYIFFLLLIAIIALAIYIAVQPSEFSVTRTRTINAPAEVIFNKVNNFKSWESWSSWVEKEPSIKITLPEQTIGEGASYTWEGKEGIGTMKTVETNANKSITQVMQVGEYPKSDVAWKFTPNTNGSTDVTWSISGKDLPFDFKAYTAFMGGMEELIGPDYERSLEKLDSIVINDMKKYNIVVDSETTQHSGGYYIYNTTATTFQDFQSKMATMLPEVINYALKNNITMAGAPYILYHKWDEENNAVMFSCCVPTTAKVITTDSNILTGQLEPFKAVKTTLTGDYSNLKEAWEKATITIAKSGLEQDEDGPNIEAYLNSPINTPNPANLKTEIYIAVK</sequence>
<keyword evidence="1" id="KW-0472">Membrane</keyword>